<dbReference type="EMBL" id="HG916852">
    <property type="protein sequence ID" value="CDM58446.1"/>
    <property type="molecule type" value="Genomic_DNA"/>
</dbReference>
<sequence length="29" mass="3372">MMLHHIAHIEADLDLRERRGAGLKKAFEL</sequence>
<gene>
    <name evidence="1" type="ORF">LPU83_2794</name>
</gene>
<dbReference type="AlphaFoldDB" id="W6RW28"/>
<reference evidence="1" key="1">
    <citation type="submission" date="2013-11" db="EMBL/GenBank/DDBJ databases">
        <title>Draft genome sequence of the broad-host-range Rhizobium sp. LPU83 strain, a member of the low-genetic diversity Oregon-like Rhizobium sp. group.</title>
        <authorList>
            <person name="Wibberg D."/>
            <person name="Puehler A."/>
            <person name="Schlueter A."/>
        </authorList>
    </citation>
    <scope>NUCLEOTIDE SEQUENCE [LARGE SCALE GENOMIC DNA]</scope>
    <source>
        <strain evidence="1">LPU83</strain>
    </source>
</reference>
<dbReference type="Proteomes" id="UP000019443">
    <property type="component" value="Chromosome"/>
</dbReference>
<protein>
    <submittedName>
        <fullName evidence="1">Uncharacterized protein</fullName>
    </submittedName>
</protein>
<evidence type="ECO:0000313" key="1">
    <source>
        <dbReference type="EMBL" id="CDM58446.1"/>
    </source>
</evidence>
<dbReference type="KEGG" id="rhl:LPU83_2794"/>
<proteinExistence type="predicted"/>
<dbReference type="HOGENOM" id="CLU_3410058_0_0_5"/>
<organism evidence="1 2">
    <name type="scientific">Rhizobium favelukesii</name>
    <dbReference type="NCBI Taxonomy" id="348824"/>
    <lineage>
        <taxon>Bacteria</taxon>
        <taxon>Pseudomonadati</taxon>
        <taxon>Pseudomonadota</taxon>
        <taxon>Alphaproteobacteria</taxon>
        <taxon>Hyphomicrobiales</taxon>
        <taxon>Rhizobiaceae</taxon>
        <taxon>Rhizobium/Agrobacterium group</taxon>
        <taxon>Rhizobium</taxon>
    </lineage>
</organism>
<keyword evidence="2" id="KW-1185">Reference proteome</keyword>
<dbReference type="PATRIC" id="fig|348824.6.peg.3009"/>
<evidence type="ECO:0000313" key="2">
    <source>
        <dbReference type="Proteomes" id="UP000019443"/>
    </source>
</evidence>
<accession>W6RW28</accession>
<name>W6RW28_9HYPH</name>